<dbReference type="AlphaFoldDB" id="A0ABD2CZP4"/>
<proteinExistence type="predicted"/>
<comment type="caution">
    <text evidence="1">The sequence shown here is derived from an EMBL/GenBank/DDBJ whole genome shotgun (WGS) entry which is preliminary data.</text>
</comment>
<organism evidence="1 2">
    <name type="scientific">Vespula maculifrons</name>
    <name type="common">Eastern yellow jacket</name>
    <name type="synonym">Wasp</name>
    <dbReference type="NCBI Taxonomy" id="7453"/>
    <lineage>
        <taxon>Eukaryota</taxon>
        <taxon>Metazoa</taxon>
        <taxon>Ecdysozoa</taxon>
        <taxon>Arthropoda</taxon>
        <taxon>Hexapoda</taxon>
        <taxon>Insecta</taxon>
        <taxon>Pterygota</taxon>
        <taxon>Neoptera</taxon>
        <taxon>Endopterygota</taxon>
        <taxon>Hymenoptera</taxon>
        <taxon>Apocrita</taxon>
        <taxon>Aculeata</taxon>
        <taxon>Vespoidea</taxon>
        <taxon>Vespidae</taxon>
        <taxon>Vespinae</taxon>
        <taxon>Vespula</taxon>
    </lineage>
</organism>
<dbReference type="EMBL" id="JAYRBN010000009">
    <property type="protein sequence ID" value="KAL2750585.1"/>
    <property type="molecule type" value="Genomic_DNA"/>
</dbReference>
<reference evidence="1 2" key="1">
    <citation type="journal article" date="2024" name="Ann. Entomol. Soc. Am.">
        <title>Genomic analyses of the southern and eastern yellowjacket wasps (Hymenoptera: Vespidae) reveal evolutionary signatures of social life.</title>
        <authorList>
            <person name="Catto M.A."/>
            <person name="Caine P.B."/>
            <person name="Orr S.E."/>
            <person name="Hunt B.G."/>
            <person name="Goodisman M.A.D."/>
        </authorList>
    </citation>
    <scope>NUCLEOTIDE SEQUENCE [LARGE SCALE GENOMIC DNA]</scope>
    <source>
        <strain evidence="1">232</strain>
        <tissue evidence="1">Head and thorax</tissue>
    </source>
</reference>
<accession>A0ABD2CZP4</accession>
<protein>
    <submittedName>
        <fullName evidence="1">Uncharacterized protein</fullName>
    </submittedName>
</protein>
<dbReference type="Proteomes" id="UP001607303">
    <property type="component" value="Unassembled WGS sequence"/>
</dbReference>
<sequence length="151" mass="16930">MVFVEARRGTVGLGGPAGVLPPRIISLRRRCKVVSKLIQWRLIEDKHKFFEEVEKRLRIGARCKGVPGVKVEAKIEVDASRRVPKNAGHREGPAYNAIRVDALTVGDKGRANLTVAKRRLLRITTTRVTVILFPRSSNFKVEERLEASIPL</sequence>
<name>A0ABD2CZP4_VESMC</name>
<evidence type="ECO:0000313" key="2">
    <source>
        <dbReference type="Proteomes" id="UP001607303"/>
    </source>
</evidence>
<evidence type="ECO:0000313" key="1">
    <source>
        <dbReference type="EMBL" id="KAL2750585.1"/>
    </source>
</evidence>
<gene>
    <name evidence="1" type="ORF">V1477_001155</name>
</gene>
<keyword evidence="2" id="KW-1185">Reference proteome</keyword>